<organism evidence="3 4">
    <name type="scientific">Tothia fuscella</name>
    <dbReference type="NCBI Taxonomy" id="1048955"/>
    <lineage>
        <taxon>Eukaryota</taxon>
        <taxon>Fungi</taxon>
        <taxon>Dikarya</taxon>
        <taxon>Ascomycota</taxon>
        <taxon>Pezizomycotina</taxon>
        <taxon>Dothideomycetes</taxon>
        <taxon>Pleosporomycetidae</taxon>
        <taxon>Venturiales</taxon>
        <taxon>Cylindrosympodiaceae</taxon>
        <taxon>Tothia</taxon>
    </lineage>
</organism>
<dbReference type="Pfam" id="PF09362">
    <property type="entry name" value="DUF1996"/>
    <property type="match status" value="1"/>
</dbReference>
<protein>
    <recommendedName>
        <fullName evidence="2">DUF1996 domain-containing protein</fullName>
    </recommendedName>
</protein>
<dbReference type="Proteomes" id="UP000800235">
    <property type="component" value="Unassembled WGS sequence"/>
</dbReference>
<evidence type="ECO:0000313" key="4">
    <source>
        <dbReference type="Proteomes" id="UP000800235"/>
    </source>
</evidence>
<feature type="chain" id="PRO_5040457930" description="DUF1996 domain-containing protein" evidence="1">
    <location>
        <begin position="18"/>
        <end position="75"/>
    </location>
</feature>
<dbReference type="AlphaFoldDB" id="A0A9P4TTM7"/>
<feature type="domain" description="DUF1996" evidence="2">
    <location>
        <begin position="27"/>
        <end position="75"/>
    </location>
</feature>
<reference evidence="3" key="1">
    <citation type="journal article" date="2020" name="Stud. Mycol.">
        <title>101 Dothideomycetes genomes: a test case for predicting lifestyles and emergence of pathogens.</title>
        <authorList>
            <person name="Haridas S."/>
            <person name="Albert R."/>
            <person name="Binder M."/>
            <person name="Bloem J."/>
            <person name="Labutti K."/>
            <person name="Salamov A."/>
            <person name="Andreopoulos B."/>
            <person name="Baker S."/>
            <person name="Barry K."/>
            <person name="Bills G."/>
            <person name="Bluhm B."/>
            <person name="Cannon C."/>
            <person name="Castanera R."/>
            <person name="Culley D."/>
            <person name="Daum C."/>
            <person name="Ezra D."/>
            <person name="Gonzalez J."/>
            <person name="Henrissat B."/>
            <person name="Kuo A."/>
            <person name="Liang C."/>
            <person name="Lipzen A."/>
            <person name="Lutzoni F."/>
            <person name="Magnuson J."/>
            <person name="Mondo S."/>
            <person name="Nolan M."/>
            <person name="Ohm R."/>
            <person name="Pangilinan J."/>
            <person name="Park H.-J."/>
            <person name="Ramirez L."/>
            <person name="Alfaro M."/>
            <person name="Sun H."/>
            <person name="Tritt A."/>
            <person name="Yoshinaga Y."/>
            <person name="Zwiers L.-H."/>
            <person name="Turgeon B."/>
            <person name="Goodwin S."/>
            <person name="Spatafora J."/>
            <person name="Crous P."/>
            <person name="Grigoriev I."/>
        </authorList>
    </citation>
    <scope>NUCLEOTIDE SEQUENCE</scope>
    <source>
        <strain evidence="3">CBS 130266</strain>
    </source>
</reference>
<comment type="caution">
    <text evidence="3">The sequence shown here is derived from an EMBL/GenBank/DDBJ whole genome shotgun (WGS) entry which is preliminary data.</text>
</comment>
<dbReference type="EMBL" id="MU007086">
    <property type="protein sequence ID" value="KAF2423014.1"/>
    <property type="molecule type" value="Genomic_DNA"/>
</dbReference>
<keyword evidence="4" id="KW-1185">Reference proteome</keyword>
<evidence type="ECO:0000256" key="1">
    <source>
        <dbReference type="SAM" id="SignalP"/>
    </source>
</evidence>
<dbReference type="PANTHER" id="PTHR43662">
    <property type="match status" value="1"/>
</dbReference>
<dbReference type="PANTHER" id="PTHR43662:SF7">
    <property type="entry name" value="DUF1996 DOMAIN-CONTAINING PROTEIN"/>
    <property type="match status" value="1"/>
</dbReference>
<dbReference type="InterPro" id="IPR018535">
    <property type="entry name" value="DUF1996"/>
</dbReference>
<proteinExistence type="predicted"/>
<feature type="signal peptide" evidence="1">
    <location>
        <begin position="1"/>
        <end position="17"/>
    </location>
</feature>
<evidence type="ECO:0000259" key="2">
    <source>
        <dbReference type="Pfam" id="PF09362"/>
    </source>
</evidence>
<sequence length="75" mass="8338">MLLLFVVFGDSYWRVRCADIAGLHRTDPLMNPGVPSQHAHSYYGGPNFGFDTSYEDLMASPCTSCADAQDKSGYW</sequence>
<evidence type="ECO:0000313" key="3">
    <source>
        <dbReference type="EMBL" id="KAF2423014.1"/>
    </source>
</evidence>
<accession>A0A9P4TTM7</accession>
<name>A0A9P4TTM7_9PEZI</name>
<keyword evidence="1" id="KW-0732">Signal</keyword>
<gene>
    <name evidence="3" type="ORF">EJ08DRAFT_640537</name>
</gene>